<name>A0A3P7RFZ4_DIBLA</name>
<dbReference type="Proteomes" id="UP000281553">
    <property type="component" value="Unassembled WGS sequence"/>
</dbReference>
<dbReference type="InterPro" id="IPR015943">
    <property type="entry name" value="WD40/YVTN_repeat-like_dom_sf"/>
</dbReference>
<dbReference type="GO" id="GO:0071013">
    <property type="term" value="C:catalytic step 2 spliceosome"/>
    <property type="evidence" value="ECO:0007669"/>
    <property type="project" value="TreeGrafter"/>
</dbReference>
<comment type="similarity">
    <text evidence="3">Belongs to the WD repeat PRL1/PRL2 family.</text>
</comment>
<dbReference type="AlphaFoldDB" id="A0A3P7RFZ4"/>
<dbReference type="EMBL" id="UYRU01103570">
    <property type="protein sequence ID" value="VDN42086.1"/>
    <property type="molecule type" value="Genomic_DNA"/>
</dbReference>
<dbReference type="PANTHER" id="PTHR19923">
    <property type="entry name" value="WD40 REPEAT PROTEINPRL1/PRL2-RELATED"/>
    <property type="match status" value="1"/>
</dbReference>
<dbReference type="PROSITE" id="PS00678">
    <property type="entry name" value="WD_REPEATS_1"/>
    <property type="match status" value="1"/>
</dbReference>
<dbReference type="PROSITE" id="PS50294">
    <property type="entry name" value="WD_REPEATS_REGION"/>
    <property type="match status" value="1"/>
</dbReference>
<keyword evidence="6" id="KW-1185">Reference proteome</keyword>
<gene>
    <name evidence="5" type="ORF">DILT_LOCUS18726</name>
</gene>
<dbReference type="PROSITE" id="PS50082">
    <property type="entry name" value="WD_REPEATS_2"/>
    <property type="match status" value="1"/>
</dbReference>
<accession>A0A3P7RFZ4</accession>
<dbReference type="InterPro" id="IPR019775">
    <property type="entry name" value="WD40_repeat_CS"/>
</dbReference>
<evidence type="ECO:0000313" key="6">
    <source>
        <dbReference type="Proteomes" id="UP000281553"/>
    </source>
</evidence>
<dbReference type="GO" id="GO:0000974">
    <property type="term" value="C:Prp19 complex"/>
    <property type="evidence" value="ECO:0007669"/>
    <property type="project" value="TreeGrafter"/>
</dbReference>
<proteinExistence type="inferred from homology"/>
<evidence type="ECO:0000256" key="4">
    <source>
        <dbReference type="PROSITE-ProRule" id="PRU00221"/>
    </source>
</evidence>
<evidence type="ECO:0000256" key="2">
    <source>
        <dbReference type="ARBA" id="ARBA00022737"/>
    </source>
</evidence>
<reference evidence="5 6" key="1">
    <citation type="submission" date="2018-11" db="EMBL/GenBank/DDBJ databases">
        <authorList>
            <consortium name="Pathogen Informatics"/>
        </authorList>
    </citation>
    <scope>NUCLEOTIDE SEQUENCE [LARGE SCALE GENOMIC DNA]</scope>
</reference>
<dbReference type="InterPro" id="IPR001680">
    <property type="entry name" value="WD40_rpt"/>
</dbReference>
<dbReference type="InterPro" id="IPR036322">
    <property type="entry name" value="WD40_repeat_dom_sf"/>
</dbReference>
<dbReference type="GO" id="GO:0071011">
    <property type="term" value="C:precatalytic spliceosome"/>
    <property type="evidence" value="ECO:0007669"/>
    <property type="project" value="TreeGrafter"/>
</dbReference>
<protein>
    <submittedName>
        <fullName evidence="5">Uncharacterized protein</fullName>
    </submittedName>
</protein>
<dbReference type="PANTHER" id="PTHR19923:SF0">
    <property type="entry name" value="PLEIOTROPIC REGULATOR 1"/>
    <property type="match status" value="1"/>
</dbReference>
<dbReference type="GO" id="GO:0000398">
    <property type="term" value="P:mRNA splicing, via spliceosome"/>
    <property type="evidence" value="ECO:0007669"/>
    <property type="project" value="InterPro"/>
</dbReference>
<organism evidence="5 6">
    <name type="scientific">Dibothriocephalus latus</name>
    <name type="common">Fish tapeworm</name>
    <name type="synonym">Diphyllobothrium latum</name>
    <dbReference type="NCBI Taxonomy" id="60516"/>
    <lineage>
        <taxon>Eukaryota</taxon>
        <taxon>Metazoa</taxon>
        <taxon>Spiralia</taxon>
        <taxon>Lophotrochozoa</taxon>
        <taxon>Platyhelminthes</taxon>
        <taxon>Cestoda</taxon>
        <taxon>Eucestoda</taxon>
        <taxon>Diphyllobothriidea</taxon>
        <taxon>Diphyllobothriidae</taxon>
        <taxon>Dibothriocephalus</taxon>
    </lineage>
</organism>
<dbReference type="InterPro" id="IPR045241">
    <property type="entry name" value="Prp46/PLRG1-like"/>
</dbReference>
<feature type="repeat" description="WD" evidence="4">
    <location>
        <begin position="1"/>
        <end position="42"/>
    </location>
</feature>
<keyword evidence="2" id="KW-0677">Repeat</keyword>
<evidence type="ECO:0000256" key="3">
    <source>
        <dbReference type="ARBA" id="ARBA00025726"/>
    </source>
</evidence>
<dbReference type="Pfam" id="PF00400">
    <property type="entry name" value="WD40"/>
    <property type="match status" value="1"/>
</dbReference>
<sequence length="119" mass="13504">MTGHTNTVSTVRCQESDPQVITGSHDATIRLWDLATGRTMCCLTNHKKSVRSVFIHPTQYPCVWLLHVLNLDELKFGAVRRKILRTRGRVRYTQLAVFLFDERAFMSLDAAGLLNGCII</sequence>
<evidence type="ECO:0000256" key="1">
    <source>
        <dbReference type="ARBA" id="ARBA00022574"/>
    </source>
</evidence>
<keyword evidence="1 4" id="KW-0853">WD repeat</keyword>
<dbReference type="SUPFAM" id="SSF50978">
    <property type="entry name" value="WD40 repeat-like"/>
    <property type="match status" value="1"/>
</dbReference>
<evidence type="ECO:0000313" key="5">
    <source>
        <dbReference type="EMBL" id="VDN42086.1"/>
    </source>
</evidence>
<dbReference type="OrthoDB" id="10256122at2759"/>
<dbReference type="Gene3D" id="2.130.10.10">
    <property type="entry name" value="YVTN repeat-like/Quinoprotein amine dehydrogenase"/>
    <property type="match status" value="1"/>
</dbReference>